<proteinExistence type="predicted"/>
<reference evidence="1 2" key="1">
    <citation type="journal article" date="2023" name="Sci. Data">
        <title>Genome assembly of the Korean intertidal mud-creeper Batillaria attramentaria.</title>
        <authorList>
            <person name="Patra A.K."/>
            <person name="Ho P.T."/>
            <person name="Jun S."/>
            <person name="Lee S.J."/>
            <person name="Kim Y."/>
            <person name="Won Y.J."/>
        </authorList>
    </citation>
    <scope>NUCLEOTIDE SEQUENCE [LARGE SCALE GENOMIC DNA]</scope>
    <source>
        <strain evidence="1">Wonlab-2016</strain>
    </source>
</reference>
<evidence type="ECO:0000313" key="2">
    <source>
        <dbReference type="Proteomes" id="UP001519460"/>
    </source>
</evidence>
<sequence length="104" mass="11109">MVTECYTSVTAFCRQVLRCCGLQSSKPVINQTIGSCKCNTNSVEEKDSTVQVGKASVVSDTSVWTNTTKTCCLSFTLPAGVDEGRLVVEISRRCLLPAGWVPGG</sequence>
<organism evidence="1 2">
    <name type="scientific">Batillaria attramentaria</name>
    <dbReference type="NCBI Taxonomy" id="370345"/>
    <lineage>
        <taxon>Eukaryota</taxon>
        <taxon>Metazoa</taxon>
        <taxon>Spiralia</taxon>
        <taxon>Lophotrochozoa</taxon>
        <taxon>Mollusca</taxon>
        <taxon>Gastropoda</taxon>
        <taxon>Caenogastropoda</taxon>
        <taxon>Sorbeoconcha</taxon>
        <taxon>Cerithioidea</taxon>
        <taxon>Batillariidae</taxon>
        <taxon>Batillaria</taxon>
    </lineage>
</organism>
<accession>A0ABD0L6F5</accession>
<dbReference type="AlphaFoldDB" id="A0ABD0L6F5"/>
<keyword evidence="2" id="KW-1185">Reference proteome</keyword>
<name>A0ABD0L6F5_9CAEN</name>
<dbReference type="Proteomes" id="UP001519460">
    <property type="component" value="Unassembled WGS sequence"/>
</dbReference>
<gene>
    <name evidence="1" type="ORF">BaRGS_00014110</name>
</gene>
<dbReference type="EMBL" id="JACVVK020000081">
    <property type="protein sequence ID" value="KAK7494712.1"/>
    <property type="molecule type" value="Genomic_DNA"/>
</dbReference>
<comment type="caution">
    <text evidence="1">The sequence shown here is derived from an EMBL/GenBank/DDBJ whole genome shotgun (WGS) entry which is preliminary data.</text>
</comment>
<protein>
    <submittedName>
        <fullName evidence="1">Uncharacterized protein</fullName>
    </submittedName>
</protein>
<evidence type="ECO:0000313" key="1">
    <source>
        <dbReference type="EMBL" id="KAK7494712.1"/>
    </source>
</evidence>